<evidence type="ECO:0000256" key="1">
    <source>
        <dbReference type="SAM" id="SignalP"/>
    </source>
</evidence>
<reference evidence="2 3" key="1">
    <citation type="journal article" date="2015" name="Int. J. Syst. Evol. Microbiol.">
        <title>Winogradskyella litoriviva sp. nov., isolated from coastal seawater.</title>
        <authorList>
            <person name="Nedashkovskaya O.I."/>
            <person name="Kukhlevskiy A.D."/>
            <person name="Zhukova N.V."/>
            <person name="Kim S.J."/>
            <person name="Rhee S.K."/>
            <person name="Mikhailov V.V."/>
        </authorList>
    </citation>
    <scope>NUCLEOTIDE SEQUENCE [LARGE SCALE GENOMIC DNA]</scope>
    <source>
        <strain evidence="2 3">KMM6491</strain>
    </source>
</reference>
<dbReference type="RefSeq" id="WP_173302511.1">
    <property type="nucleotide sequence ID" value="NZ_JABRWQ010000009.1"/>
</dbReference>
<evidence type="ECO:0008006" key="4">
    <source>
        <dbReference type="Google" id="ProtNLM"/>
    </source>
</evidence>
<sequence>MKKQLIRTILTLFLISFSYLTFAQSGKATLILKDSTRINGFGEISGISSIVSIKFKNDSLKWRSYKSKEVIGIDILENDYYRQFRYKYKDEDKFPEILEIVSIDSLSLYVRTYSGSVLTNSFVNEPININGIDNPQTIELDNGQKINISNRPRNSYTEINFPRYSYYVGFGESDQVEHLYTKGLPFAKSFKKSMKQYFKNCPSLIDKVENKEFKNDELWKILDYYNRNCLNVKSE</sequence>
<dbReference type="Proteomes" id="UP000805085">
    <property type="component" value="Unassembled WGS sequence"/>
</dbReference>
<organism evidence="2 3">
    <name type="scientific">Winogradskyella litoriviva</name>
    <dbReference type="NCBI Taxonomy" id="1220182"/>
    <lineage>
        <taxon>Bacteria</taxon>
        <taxon>Pseudomonadati</taxon>
        <taxon>Bacteroidota</taxon>
        <taxon>Flavobacteriia</taxon>
        <taxon>Flavobacteriales</taxon>
        <taxon>Flavobacteriaceae</taxon>
        <taxon>Winogradskyella</taxon>
    </lineage>
</organism>
<evidence type="ECO:0000313" key="3">
    <source>
        <dbReference type="Proteomes" id="UP000805085"/>
    </source>
</evidence>
<name>A0ABX2E8P5_9FLAO</name>
<proteinExistence type="predicted"/>
<dbReference type="EMBL" id="JABRWQ010000009">
    <property type="protein sequence ID" value="NRD24873.1"/>
    <property type="molecule type" value="Genomic_DNA"/>
</dbReference>
<feature type="chain" id="PRO_5047465705" description="YARHG domain-containing protein" evidence="1">
    <location>
        <begin position="24"/>
        <end position="235"/>
    </location>
</feature>
<keyword evidence="3" id="KW-1185">Reference proteome</keyword>
<feature type="signal peptide" evidence="1">
    <location>
        <begin position="1"/>
        <end position="23"/>
    </location>
</feature>
<protein>
    <recommendedName>
        <fullName evidence="4">YARHG domain-containing protein</fullName>
    </recommendedName>
</protein>
<evidence type="ECO:0000313" key="2">
    <source>
        <dbReference type="EMBL" id="NRD24873.1"/>
    </source>
</evidence>
<accession>A0ABX2E8P5</accession>
<keyword evidence="1" id="KW-0732">Signal</keyword>
<gene>
    <name evidence="2" type="ORF">HNV10_16585</name>
</gene>
<comment type="caution">
    <text evidence="2">The sequence shown here is derived from an EMBL/GenBank/DDBJ whole genome shotgun (WGS) entry which is preliminary data.</text>
</comment>